<feature type="compositionally biased region" description="Polar residues" evidence="1">
    <location>
        <begin position="390"/>
        <end position="402"/>
    </location>
</feature>
<evidence type="ECO:0000313" key="3">
    <source>
        <dbReference type="Proteomes" id="UP000008837"/>
    </source>
</evidence>
<dbReference type="KEGG" id="mgl:MGL_1963"/>
<protein>
    <submittedName>
        <fullName evidence="2">Uncharacterized protein</fullName>
    </submittedName>
</protein>
<dbReference type="GO" id="GO:0090730">
    <property type="term" value="C:Las1 complex"/>
    <property type="evidence" value="ECO:0007669"/>
    <property type="project" value="InterPro"/>
</dbReference>
<dbReference type="OMA" id="CEVALAW"/>
<dbReference type="GeneID" id="5855271"/>
<dbReference type="Pfam" id="PF04031">
    <property type="entry name" value="Las1"/>
    <property type="match status" value="1"/>
</dbReference>
<dbReference type="InParanoid" id="A8PZZ0"/>
<dbReference type="PANTHER" id="PTHR15002">
    <property type="entry name" value="RIBOSOMAL BIOGENESIS PROTEIN LAS1L"/>
    <property type="match status" value="1"/>
</dbReference>
<dbReference type="PANTHER" id="PTHR15002:SF0">
    <property type="entry name" value="RIBOSOMAL BIOGENESIS PROTEIN LAS1L"/>
    <property type="match status" value="1"/>
</dbReference>
<accession>A8PZZ0</accession>
<dbReference type="EMBL" id="AAYY01000006">
    <property type="protein sequence ID" value="EDP43750.1"/>
    <property type="molecule type" value="Genomic_DNA"/>
</dbReference>
<gene>
    <name evidence="2" type="ORF">MGL_1963</name>
</gene>
<dbReference type="STRING" id="425265.A8PZZ0"/>
<dbReference type="OrthoDB" id="10263222at2759"/>
<dbReference type="GO" id="GO:0004519">
    <property type="term" value="F:endonuclease activity"/>
    <property type="evidence" value="ECO:0007669"/>
    <property type="project" value="InterPro"/>
</dbReference>
<comment type="caution">
    <text evidence="2">The sequence shown here is derived from an EMBL/GenBank/DDBJ whole genome shotgun (WGS) entry which is preliminary data.</text>
</comment>
<evidence type="ECO:0000313" key="2">
    <source>
        <dbReference type="EMBL" id="EDP43750.1"/>
    </source>
</evidence>
<dbReference type="GO" id="GO:0030687">
    <property type="term" value="C:preribosome, large subunit precursor"/>
    <property type="evidence" value="ECO:0007669"/>
    <property type="project" value="TreeGrafter"/>
</dbReference>
<dbReference type="GO" id="GO:0000470">
    <property type="term" value="P:maturation of LSU-rRNA"/>
    <property type="evidence" value="ECO:0007669"/>
    <property type="project" value="TreeGrafter"/>
</dbReference>
<name>A8PZZ0_MALGO</name>
<keyword evidence="3" id="KW-1185">Reference proteome</keyword>
<proteinExistence type="predicted"/>
<dbReference type="GO" id="GO:0000460">
    <property type="term" value="P:maturation of 5.8S rRNA"/>
    <property type="evidence" value="ECO:0007669"/>
    <property type="project" value="TreeGrafter"/>
</dbReference>
<feature type="region of interest" description="Disordered" evidence="1">
    <location>
        <begin position="386"/>
        <end position="405"/>
    </location>
</feature>
<dbReference type="VEuPathDB" id="FungiDB:MGL_1963"/>
<evidence type="ECO:0000256" key="1">
    <source>
        <dbReference type="SAM" id="MobiDB-lite"/>
    </source>
</evidence>
<feature type="region of interest" description="Disordered" evidence="1">
    <location>
        <begin position="507"/>
        <end position="539"/>
    </location>
</feature>
<feature type="compositionally biased region" description="Acidic residues" evidence="1">
    <location>
        <begin position="261"/>
        <end position="277"/>
    </location>
</feature>
<organism evidence="2 3">
    <name type="scientific">Malassezia globosa (strain ATCC MYA-4612 / CBS 7966)</name>
    <name type="common">Dandruff-associated fungus</name>
    <dbReference type="NCBI Taxonomy" id="425265"/>
    <lineage>
        <taxon>Eukaryota</taxon>
        <taxon>Fungi</taxon>
        <taxon>Dikarya</taxon>
        <taxon>Basidiomycota</taxon>
        <taxon>Ustilaginomycotina</taxon>
        <taxon>Malasseziomycetes</taxon>
        <taxon>Malasseziales</taxon>
        <taxon>Malasseziaceae</taxon>
        <taxon>Malassezia</taxon>
    </lineage>
</organism>
<dbReference type="RefSeq" id="XP_001730964.1">
    <property type="nucleotide sequence ID" value="XM_001730912.1"/>
</dbReference>
<feature type="region of interest" description="Disordered" evidence="1">
    <location>
        <begin position="252"/>
        <end position="277"/>
    </location>
</feature>
<dbReference type="Proteomes" id="UP000008837">
    <property type="component" value="Unassembled WGS sequence"/>
</dbReference>
<dbReference type="AlphaFoldDB" id="A8PZZ0"/>
<sequence>MRLPRRTPYYGNVQEEISYVYERFYGNRRDRNAIESALGVVRLWIHRTCCPQAVESTALLVESVMLDQTRVSDYAARASYAMALTRLVNSVVDSFQTGVYAQSIGAIAEQIGLPQWLVQVRHCSTHEELPSISVCRTASERALAWLDHHYWRPTLQVYNGGSLYSSGEQEGDDVESGMDDGEQEARATTRVRAAQLLYAYKQQATAVLRDKSLMQRSMPPHFHALVQIEQFVRQEWSRRAARPMLMSTAARLGRRAHDKDGESDEPGDPSFSLEDEEETKQLASVLQELISQLLLPGALFPTDMKQRRGRRGRTDVAGMDSPVSEEAARLWDPLFRHMHVMAPMFLPLLVDALVCAAMSERTCARAWLQHLANMDEIEVPLHVPRWPHENSGSHGMTSTLRTSTDRMRRGPLRRTVIFYALETPDHDLHTLALSLCDNDANLHSRVEQLCRLHQLSHVDESVAASACLGEMEERAATLPFWSAENDAAYSPIGDAMEDEAMSEPHHARLTDQGGTGFSDGYADGDATASPVAADSAPPGWRRAPASYTATPIGCLAGQRPALLLWS</sequence>
<reference evidence="2 3" key="1">
    <citation type="journal article" date="2007" name="Proc. Natl. Acad. Sci. U.S.A.">
        <title>Dandruff-associated Malassezia genomes reveal convergent and divergent virulence traits shared with plant and human fungal pathogens.</title>
        <authorList>
            <person name="Xu J."/>
            <person name="Saunders C.W."/>
            <person name="Hu P."/>
            <person name="Grant R.A."/>
            <person name="Boekhout T."/>
            <person name="Kuramae E.E."/>
            <person name="Kronstad J.W."/>
            <person name="Deangelis Y.M."/>
            <person name="Reeder N.L."/>
            <person name="Johnstone K.R."/>
            <person name="Leland M."/>
            <person name="Fieno A.M."/>
            <person name="Begley W.M."/>
            <person name="Sun Y."/>
            <person name="Lacey M.P."/>
            <person name="Chaudhary T."/>
            <person name="Keough T."/>
            <person name="Chu L."/>
            <person name="Sears R."/>
            <person name="Yuan B."/>
            <person name="Dawson T.L.Jr."/>
        </authorList>
    </citation>
    <scope>NUCLEOTIDE SEQUENCE [LARGE SCALE GENOMIC DNA]</scope>
    <source>
        <strain evidence="3">ATCC MYA-4612 / CBS 7966</strain>
    </source>
</reference>
<dbReference type="InterPro" id="IPR007174">
    <property type="entry name" value="Las1"/>
</dbReference>